<dbReference type="EMBL" id="LKAM01000005">
    <property type="protein sequence ID" value="KUM48593.1"/>
    <property type="molecule type" value="Genomic_DNA"/>
</dbReference>
<accession>A0A117NHM5</accession>
<name>A0A117NHM5_PICGL</name>
<sequence>MRSYWRGYALRTNPQLTSERFPSYLSPNDMTSERFPSYLLLTRIMRVKRAVIKKLGLVDPASSVHRSSLGGGGWLYH</sequence>
<geneLocation type="mitochondrion" evidence="1"/>
<evidence type="ECO:0000313" key="1">
    <source>
        <dbReference type="EMBL" id="KUM48593.1"/>
    </source>
</evidence>
<gene>
    <name evidence="1" type="ORF">ABT39_MTgene4608</name>
</gene>
<comment type="caution">
    <text evidence="1">The sequence shown here is derived from an EMBL/GenBank/DDBJ whole genome shotgun (WGS) entry which is preliminary data.</text>
</comment>
<reference evidence="1" key="1">
    <citation type="journal article" date="2015" name="Genome Biol. Evol.">
        <title>Organellar Genomes of White Spruce (Picea glauca): Assembly and Annotation.</title>
        <authorList>
            <person name="Jackman S.D."/>
            <person name="Warren R.L."/>
            <person name="Gibb E.A."/>
            <person name="Vandervalk B.P."/>
            <person name="Mohamadi H."/>
            <person name="Chu J."/>
            <person name="Raymond A."/>
            <person name="Pleasance S."/>
            <person name="Coope R."/>
            <person name="Wildung M.R."/>
            <person name="Ritland C.E."/>
            <person name="Bousquet J."/>
            <person name="Jones S.J."/>
            <person name="Bohlmann J."/>
            <person name="Birol I."/>
        </authorList>
    </citation>
    <scope>NUCLEOTIDE SEQUENCE [LARGE SCALE GENOMIC DNA]</scope>
    <source>
        <tissue evidence="1">Flushing bud</tissue>
    </source>
</reference>
<organism evidence="1">
    <name type="scientific">Picea glauca</name>
    <name type="common">White spruce</name>
    <name type="synonym">Pinus glauca</name>
    <dbReference type="NCBI Taxonomy" id="3330"/>
    <lineage>
        <taxon>Eukaryota</taxon>
        <taxon>Viridiplantae</taxon>
        <taxon>Streptophyta</taxon>
        <taxon>Embryophyta</taxon>
        <taxon>Tracheophyta</taxon>
        <taxon>Spermatophyta</taxon>
        <taxon>Pinopsida</taxon>
        <taxon>Pinidae</taxon>
        <taxon>Conifers I</taxon>
        <taxon>Pinales</taxon>
        <taxon>Pinaceae</taxon>
        <taxon>Picea</taxon>
    </lineage>
</organism>
<protein>
    <submittedName>
        <fullName evidence="1">Uncharacterized protein</fullName>
    </submittedName>
</protein>
<keyword evidence="1" id="KW-0496">Mitochondrion</keyword>
<proteinExistence type="predicted"/>
<dbReference type="AlphaFoldDB" id="A0A117NHM5"/>